<sequence>MVEEMVKRTNKKNNKTPEAATAGPITGASEMSVIPTDEERRKPSIIIQDNLSSLGKETAEKDTALSHDTDSEDSFKEIPNPLKDGQDQDTASRYKAILSNLPLIVQPGAVTVTEPPKETEVDGSTGTLLEISKTVNASGSISDKSVQHKTNRQEVWDRASEAFARGDKKSTDFFLRLYGKMGDATSLSAPDKPDILRSSSSDAINPAVNVAKRPANKSTIVFIKGSLPNHFDVGFTPYFDKNIRKFRGPIPLTIFDKNWQSDAIHYYTNRRSRGDEKDGNYIDFEYPNEWTQTFSKLTTNHRNFYITFKDMYGYTEFANWILLHKENVDKIVGEEGFMTAFRYDMIVCQNAFSYQVTTKSGEISAVDISIFREEVKREAWRITLTLGENKETDNPYAIGGEKFGYDPNTGKQRVKANKAVDDQAKPESSSGRGRGGYRGRGDRWGQERQNSDYGGYRDYGNEESYNKRQRDQGYSDNQYQRGTDYGGYQGGHNRDRGGYRDQGPSRSFKKKDVSSSAKDKET</sequence>
<accession>A0A180GYP6</accession>
<evidence type="ECO:0000313" key="4">
    <source>
        <dbReference type="Proteomes" id="UP000005240"/>
    </source>
</evidence>
<gene>
    <name evidence="2" type="ORF">PTTG_25910</name>
</gene>
<dbReference type="AlphaFoldDB" id="A0A180GYP6"/>
<reference evidence="3 4" key="3">
    <citation type="journal article" date="2017" name="G3 (Bethesda)">
        <title>Comparative analysis highlights variable genome content of wheat rusts and divergence of the mating loci.</title>
        <authorList>
            <person name="Cuomo C.A."/>
            <person name="Bakkeren G."/>
            <person name="Khalil H.B."/>
            <person name="Panwar V."/>
            <person name="Joly D."/>
            <person name="Linning R."/>
            <person name="Sakthikumar S."/>
            <person name="Song X."/>
            <person name="Adiconis X."/>
            <person name="Fan L."/>
            <person name="Goldberg J.M."/>
            <person name="Levin J.Z."/>
            <person name="Young S."/>
            <person name="Zeng Q."/>
            <person name="Anikster Y."/>
            <person name="Bruce M."/>
            <person name="Wang M."/>
            <person name="Yin C."/>
            <person name="McCallum B."/>
            <person name="Szabo L.J."/>
            <person name="Hulbert S."/>
            <person name="Chen X."/>
            <person name="Fellers J.P."/>
        </authorList>
    </citation>
    <scope>NUCLEOTIDE SEQUENCE</scope>
    <source>
        <strain evidence="3">isolate 1-1 / race 1 (BBBD)</strain>
        <strain evidence="4">Isolate 1-1 / race 1 (BBBD)</strain>
    </source>
</reference>
<evidence type="ECO:0000313" key="3">
    <source>
        <dbReference type="EnsemblFungi" id="PTTG_25910-t43_1-p1"/>
    </source>
</evidence>
<feature type="compositionally biased region" description="Basic and acidic residues" evidence="1">
    <location>
        <begin position="439"/>
        <end position="450"/>
    </location>
</feature>
<organism evidence="2">
    <name type="scientific">Puccinia triticina (isolate 1-1 / race 1 (BBBD))</name>
    <name type="common">Brown leaf rust fungus</name>
    <dbReference type="NCBI Taxonomy" id="630390"/>
    <lineage>
        <taxon>Eukaryota</taxon>
        <taxon>Fungi</taxon>
        <taxon>Dikarya</taxon>
        <taxon>Basidiomycota</taxon>
        <taxon>Pucciniomycotina</taxon>
        <taxon>Pucciniomycetes</taxon>
        <taxon>Pucciniales</taxon>
        <taxon>Pucciniaceae</taxon>
        <taxon>Puccinia</taxon>
    </lineage>
</organism>
<reference evidence="2" key="2">
    <citation type="submission" date="2016-05" db="EMBL/GenBank/DDBJ databases">
        <title>Comparative analysis highlights variable genome content of wheat rusts and divergence of the mating loci.</title>
        <authorList>
            <person name="Cuomo C.A."/>
            <person name="Bakkeren G."/>
            <person name="Szabo L."/>
            <person name="Khalil H."/>
            <person name="Joly D."/>
            <person name="Goldberg J."/>
            <person name="Young S."/>
            <person name="Zeng Q."/>
            <person name="Fellers J."/>
        </authorList>
    </citation>
    <scope>NUCLEOTIDE SEQUENCE [LARGE SCALE GENOMIC DNA]</scope>
    <source>
        <strain evidence="2">1-1 BBBD Race 1</strain>
    </source>
</reference>
<dbReference type="EnsemblFungi" id="PTTG_25910-t43_1">
    <property type="protein sequence ID" value="PTTG_25910-t43_1-p1"/>
    <property type="gene ID" value="PTTG_25910"/>
</dbReference>
<dbReference type="OrthoDB" id="2507145at2759"/>
<name>A0A180GYP6_PUCT1</name>
<evidence type="ECO:0000256" key="1">
    <source>
        <dbReference type="SAM" id="MobiDB-lite"/>
    </source>
</evidence>
<proteinExistence type="predicted"/>
<dbReference type="VEuPathDB" id="FungiDB:PTTG_25910"/>
<feature type="region of interest" description="Disordered" evidence="1">
    <location>
        <begin position="391"/>
        <end position="522"/>
    </location>
</feature>
<feature type="compositionally biased region" description="Basic and acidic residues" evidence="1">
    <location>
        <begin position="57"/>
        <end position="76"/>
    </location>
</feature>
<reference evidence="2" key="1">
    <citation type="submission" date="2009-11" db="EMBL/GenBank/DDBJ databases">
        <authorList>
            <consortium name="The Broad Institute Genome Sequencing Platform"/>
            <person name="Ward D."/>
            <person name="Feldgarden M."/>
            <person name="Earl A."/>
            <person name="Young S.K."/>
            <person name="Zeng Q."/>
            <person name="Koehrsen M."/>
            <person name="Alvarado L."/>
            <person name="Berlin A."/>
            <person name="Bochicchio J."/>
            <person name="Borenstein D."/>
            <person name="Chapman S.B."/>
            <person name="Chen Z."/>
            <person name="Engels R."/>
            <person name="Freedman E."/>
            <person name="Gellesch M."/>
            <person name="Goldberg J."/>
            <person name="Griggs A."/>
            <person name="Gujja S."/>
            <person name="Heilman E."/>
            <person name="Heiman D."/>
            <person name="Hepburn T."/>
            <person name="Howarth C."/>
            <person name="Jen D."/>
            <person name="Larson L."/>
            <person name="Lewis B."/>
            <person name="Mehta T."/>
            <person name="Park D."/>
            <person name="Pearson M."/>
            <person name="Roberts A."/>
            <person name="Saif S."/>
            <person name="Shea T."/>
            <person name="Shenoy N."/>
            <person name="Sisk P."/>
            <person name="Stolte C."/>
            <person name="Sykes S."/>
            <person name="Thomson T."/>
            <person name="Walk T."/>
            <person name="White J."/>
            <person name="Yandava C."/>
            <person name="Izard J."/>
            <person name="Baranova O.V."/>
            <person name="Blanton J.M."/>
            <person name="Tanner A.C."/>
            <person name="Dewhirst F.E."/>
            <person name="Haas B."/>
            <person name="Nusbaum C."/>
            <person name="Birren B."/>
        </authorList>
    </citation>
    <scope>NUCLEOTIDE SEQUENCE [LARGE SCALE GENOMIC DNA]</scope>
    <source>
        <strain evidence="2">1-1 BBBD Race 1</strain>
    </source>
</reference>
<reference evidence="3" key="4">
    <citation type="submission" date="2025-05" db="UniProtKB">
        <authorList>
            <consortium name="EnsemblFungi"/>
        </authorList>
    </citation>
    <scope>IDENTIFICATION</scope>
    <source>
        <strain evidence="3">isolate 1-1 / race 1 (BBBD)</strain>
    </source>
</reference>
<feature type="compositionally biased region" description="Basic and acidic residues" evidence="1">
    <location>
        <begin position="510"/>
        <end position="522"/>
    </location>
</feature>
<dbReference type="EMBL" id="ADAS02000011">
    <property type="protein sequence ID" value="OAV97644.1"/>
    <property type="molecule type" value="Genomic_DNA"/>
</dbReference>
<feature type="compositionally biased region" description="Basic and acidic residues" evidence="1">
    <location>
        <begin position="464"/>
        <end position="473"/>
    </location>
</feature>
<protein>
    <submittedName>
        <fullName evidence="2 3">Uncharacterized protein</fullName>
    </submittedName>
</protein>
<keyword evidence="4" id="KW-1185">Reference proteome</keyword>
<evidence type="ECO:0000313" key="2">
    <source>
        <dbReference type="EMBL" id="OAV97644.1"/>
    </source>
</evidence>
<dbReference type="Proteomes" id="UP000005240">
    <property type="component" value="Unassembled WGS sequence"/>
</dbReference>
<feature type="region of interest" description="Disordered" evidence="1">
    <location>
        <begin position="1"/>
        <end position="88"/>
    </location>
</feature>